<feature type="domain" description="Aminotransferase class I/classII large" evidence="5">
    <location>
        <begin position="35"/>
        <end position="392"/>
    </location>
</feature>
<evidence type="ECO:0000256" key="4">
    <source>
        <dbReference type="ARBA" id="ARBA00022898"/>
    </source>
</evidence>
<sequence>MPTQIAPPFADRSELLVGSVIDASTALLAEQQHDIVRFAMGAPSEDLMPIAQLDEAFTGSRSGRYDYGETEGEPRLRAQIMELTSQRGIETSDERLLVTTGGMQGLDLAFKLFVDPGDLVIVEAPTYSNGNATALSYGADLLPAPVDEDGLIVEALPELVARTGKTPRAIYTIPNFQNPTGVTLSLRRRELLIELAERWGAMIIDDDPYGRLRFEGEDLPDLAGIAPKHPLLFQVRTLSKMIAPGLRTGWIDVDPAVRALAVNAKQAMDTCSSVPVQNAVLNYLTSGHFETHVARLKPIYRERKAAMLAAVERHLGGLATTTDPEGGFFLWLTLRGDAAGLDTEALFPAALRDGVAYIPGPAFTVDGSMRNALRLCFATSSPARIDVGVSRLASTIKRAIAAGEATRA</sequence>
<dbReference type="PANTHER" id="PTHR42790:SF19">
    <property type="entry name" value="KYNURENINE_ALPHA-AMINOADIPATE AMINOTRANSFERASE, MITOCHONDRIAL"/>
    <property type="match status" value="1"/>
</dbReference>
<keyword evidence="2 6" id="KW-0032">Aminotransferase</keyword>
<evidence type="ECO:0000313" key="7">
    <source>
        <dbReference type="Proteomes" id="UP000586095"/>
    </source>
</evidence>
<evidence type="ECO:0000313" key="6">
    <source>
        <dbReference type="EMBL" id="NYD25709.1"/>
    </source>
</evidence>
<dbReference type="InterPro" id="IPR015421">
    <property type="entry name" value="PyrdxlP-dep_Trfase_major"/>
</dbReference>
<comment type="caution">
    <text evidence="6">The sequence shown here is derived from an EMBL/GenBank/DDBJ whole genome shotgun (WGS) entry which is preliminary data.</text>
</comment>
<dbReference type="InterPro" id="IPR004839">
    <property type="entry name" value="Aminotransferase_I/II_large"/>
</dbReference>
<name>A0A852R5H0_9MICO</name>
<proteinExistence type="predicted"/>
<organism evidence="6 7">
    <name type="scientific">Leucobacter aridicollis</name>
    <dbReference type="NCBI Taxonomy" id="283878"/>
    <lineage>
        <taxon>Bacteria</taxon>
        <taxon>Bacillati</taxon>
        <taxon>Actinomycetota</taxon>
        <taxon>Actinomycetes</taxon>
        <taxon>Micrococcales</taxon>
        <taxon>Microbacteriaceae</taxon>
        <taxon>Leucobacter</taxon>
    </lineage>
</organism>
<dbReference type="Gene3D" id="3.40.640.10">
    <property type="entry name" value="Type I PLP-dependent aspartate aminotransferase-like (Major domain)"/>
    <property type="match status" value="1"/>
</dbReference>
<keyword evidence="3 6" id="KW-0808">Transferase</keyword>
<dbReference type="Gene3D" id="3.90.1150.10">
    <property type="entry name" value="Aspartate Aminotransferase, domain 1"/>
    <property type="match status" value="1"/>
</dbReference>
<dbReference type="PANTHER" id="PTHR42790">
    <property type="entry name" value="AMINOTRANSFERASE"/>
    <property type="match status" value="1"/>
</dbReference>
<dbReference type="CDD" id="cd00609">
    <property type="entry name" value="AAT_like"/>
    <property type="match status" value="1"/>
</dbReference>
<dbReference type="EMBL" id="JACCBD010000001">
    <property type="protein sequence ID" value="NYD25709.1"/>
    <property type="molecule type" value="Genomic_DNA"/>
</dbReference>
<keyword evidence="4" id="KW-0663">Pyridoxal phosphate</keyword>
<dbReference type="InterPro" id="IPR015424">
    <property type="entry name" value="PyrdxlP-dep_Trfase"/>
</dbReference>
<dbReference type="GO" id="GO:0008483">
    <property type="term" value="F:transaminase activity"/>
    <property type="evidence" value="ECO:0007669"/>
    <property type="project" value="UniProtKB-KW"/>
</dbReference>
<dbReference type="RefSeq" id="WP_185986126.1">
    <property type="nucleotide sequence ID" value="NZ_BAAALZ010000002.1"/>
</dbReference>
<protein>
    <submittedName>
        <fullName evidence="6">2-aminoadipate transaminase</fullName>
        <ecNumber evidence="6">2.6.1.-</ecNumber>
    </submittedName>
</protein>
<reference evidence="6 7" key="1">
    <citation type="submission" date="2020-07" db="EMBL/GenBank/DDBJ databases">
        <title>Sequencing the genomes of 1000 actinobacteria strains.</title>
        <authorList>
            <person name="Klenk H.-P."/>
        </authorList>
    </citation>
    <scope>NUCLEOTIDE SEQUENCE [LARGE SCALE GENOMIC DNA]</scope>
    <source>
        <strain evidence="6 7">DSM 17380</strain>
    </source>
</reference>
<gene>
    <name evidence="6" type="ORF">BJ960_000512</name>
</gene>
<evidence type="ECO:0000259" key="5">
    <source>
        <dbReference type="Pfam" id="PF00155"/>
    </source>
</evidence>
<dbReference type="SUPFAM" id="SSF53383">
    <property type="entry name" value="PLP-dependent transferases"/>
    <property type="match status" value="1"/>
</dbReference>
<evidence type="ECO:0000256" key="1">
    <source>
        <dbReference type="ARBA" id="ARBA00001933"/>
    </source>
</evidence>
<comment type="cofactor">
    <cofactor evidence="1">
        <name>pyridoxal 5'-phosphate</name>
        <dbReference type="ChEBI" id="CHEBI:597326"/>
    </cofactor>
</comment>
<evidence type="ECO:0000256" key="3">
    <source>
        <dbReference type="ARBA" id="ARBA00022679"/>
    </source>
</evidence>
<dbReference type="Proteomes" id="UP000586095">
    <property type="component" value="Unassembled WGS sequence"/>
</dbReference>
<dbReference type="InterPro" id="IPR015422">
    <property type="entry name" value="PyrdxlP-dep_Trfase_small"/>
</dbReference>
<dbReference type="Pfam" id="PF00155">
    <property type="entry name" value="Aminotran_1_2"/>
    <property type="match status" value="1"/>
</dbReference>
<accession>A0A852R5H0</accession>
<dbReference type="GO" id="GO:0030170">
    <property type="term" value="F:pyridoxal phosphate binding"/>
    <property type="evidence" value="ECO:0007669"/>
    <property type="project" value="InterPro"/>
</dbReference>
<dbReference type="EC" id="2.6.1.-" evidence="6"/>
<evidence type="ECO:0000256" key="2">
    <source>
        <dbReference type="ARBA" id="ARBA00022576"/>
    </source>
</evidence>
<dbReference type="GO" id="GO:1901605">
    <property type="term" value="P:alpha-amino acid metabolic process"/>
    <property type="evidence" value="ECO:0007669"/>
    <property type="project" value="TreeGrafter"/>
</dbReference>
<keyword evidence="7" id="KW-1185">Reference proteome</keyword>
<dbReference type="AlphaFoldDB" id="A0A852R5H0"/>
<dbReference type="InterPro" id="IPR050859">
    <property type="entry name" value="Class-I_PLP-dep_aminotransf"/>
</dbReference>